<evidence type="ECO:0000313" key="1">
    <source>
        <dbReference type="EMBL" id="KAK7267224.1"/>
    </source>
</evidence>
<proteinExistence type="predicted"/>
<dbReference type="Proteomes" id="UP001372338">
    <property type="component" value="Unassembled WGS sequence"/>
</dbReference>
<dbReference type="AlphaFoldDB" id="A0AAN9F0A8"/>
<keyword evidence="2" id="KW-1185">Reference proteome</keyword>
<name>A0AAN9F0A8_CROPI</name>
<comment type="caution">
    <text evidence="1">The sequence shown here is derived from an EMBL/GenBank/DDBJ whole genome shotgun (WGS) entry which is preliminary data.</text>
</comment>
<dbReference type="EMBL" id="JAYWIO010000004">
    <property type="protein sequence ID" value="KAK7267224.1"/>
    <property type="molecule type" value="Genomic_DNA"/>
</dbReference>
<reference evidence="1 2" key="1">
    <citation type="submission" date="2024-01" db="EMBL/GenBank/DDBJ databases">
        <title>The genomes of 5 underutilized Papilionoideae crops provide insights into root nodulation and disease resistanc.</title>
        <authorList>
            <person name="Yuan L."/>
        </authorList>
    </citation>
    <scope>NUCLEOTIDE SEQUENCE [LARGE SCALE GENOMIC DNA]</scope>
    <source>
        <strain evidence="1">ZHUSHIDOU_FW_LH</strain>
        <tissue evidence="1">Leaf</tissue>
    </source>
</reference>
<gene>
    <name evidence="1" type="ORF">RIF29_19889</name>
</gene>
<organism evidence="1 2">
    <name type="scientific">Crotalaria pallida</name>
    <name type="common">Smooth rattlebox</name>
    <name type="synonym">Crotalaria striata</name>
    <dbReference type="NCBI Taxonomy" id="3830"/>
    <lineage>
        <taxon>Eukaryota</taxon>
        <taxon>Viridiplantae</taxon>
        <taxon>Streptophyta</taxon>
        <taxon>Embryophyta</taxon>
        <taxon>Tracheophyta</taxon>
        <taxon>Spermatophyta</taxon>
        <taxon>Magnoliopsida</taxon>
        <taxon>eudicotyledons</taxon>
        <taxon>Gunneridae</taxon>
        <taxon>Pentapetalae</taxon>
        <taxon>rosids</taxon>
        <taxon>fabids</taxon>
        <taxon>Fabales</taxon>
        <taxon>Fabaceae</taxon>
        <taxon>Papilionoideae</taxon>
        <taxon>50 kb inversion clade</taxon>
        <taxon>genistoids sensu lato</taxon>
        <taxon>core genistoids</taxon>
        <taxon>Crotalarieae</taxon>
        <taxon>Crotalaria</taxon>
    </lineage>
</organism>
<evidence type="ECO:0000313" key="2">
    <source>
        <dbReference type="Proteomes" id="UP001372338"/>
    </source>
</evidence>
<accession>A0AAN9F0A8</accession>
<sequence length="70" mass="7920">MNSLISDAMIMDMMIGVGHVCSVDELILMCLIDNLPQQDPYALRNRPSADFLIFFSSKYLMLKILTHTSP</sequence>
<protein>
    <submittedName>
        <fullName evidence="1">Uncharacterized protein</fullName>
    </submittedName>
</protein>